<keyword evidence="4" id="KW-0805">Transcription regulation</keyword>
<dbReference type="AlphaFoldDB" id="A0AAY4B8S2"/>
<evidence type="ECO:0000313" key="9">
    <source>
        <dbReference type="Proteomes" id="UP000694580"/>
    </source>
</evidence>
<dbReference type="InterPro" id="IPR023486">
    <property type="entry name" value="TFIIB_CS"/>
</dbReference>
<dbReference type="GO" id="GO:0017025">
    <property type="term" value="F:TBP-class protein binding"/>
    <property type="evidence" value="ECO:0007669"/>
    <property type="project" value="InterPro"/>
</dbReference>
<evidence type="ECO:0000256" key="5">
    <source>
        <dbReference type="ARBA" id="ARBA00023163"/>
    </source>
</evidence>
<feature type="domain" description="Cyclin-like" evidence="7">
    <location>
        <begin position="57"/>
        <end position="138"/>
    </location>
</feature>
<dbReference type="GeneTree" id="ENSGT00390000006671"/>
<keyword evidence="5" id="KW-0804">Transcription</keyword>
<dbReference type="SUPFAM" id="SSF47954">
    <property type="entry name" value="Cyclin-like"/>
    <property type="match status" value="2"/>
</dbReference>
<dbReference type="PANTHER" id="PTHR11618">
    <property type="entry name" value="TRANSCRIPTION INITIATION FACTOR IIB-RELATED"/>
    <property type="match status" value="1"/>
</dbReference>
<organism evidence="8 9">
    <name type="scientific">Denticeps clupeoides</name>
    <name type="common">denticle herring</name>
    <dbReference type="NCBI Taxonomy" id="299321"/>
    <lineage>
        <taxon>Eukaryota</taxon>
        <taxon>Metazoa</taxon>
        <taxon>Chordata</taxon>
        <taxon>Craniata</taxon>
        <taxon>Vertebrata</taxon>
        <taxon>Euteleostomi</taxon>
        <taxon>Actinopterygii</taxon>
        <taxon>Neopterygii</taxon>
        <taxon>Teleostei</taxon>
        <taxon>Clupei</taxon>
        <taxon>Clupeiformes</taxon>
        <taxon>Denticipitoidei</taxon>
        <taxon>Denticipitidae</taxon>
        <taxon>Denticeps</taxon>
    </lineage>
</organism>
<dbReference type="GO" id="GO:0006367">
    <property type="term" value="P:transcription initiation at RNA polymerase II promoter"/>
    <property type="evidence" value="ECO:0007669"/>
    <property type="project" value="TreeGrafter"/>
</dbReference>
<dbReference type="GO" id="GO:0070897">
    <property type="term" value="P:transcription preinitiation complex assembly"/>
    <property type="evidence" value="ECO:0007669"/>
    <property type="project" value="InterPro"/>
</dbReference>
<evidence type="ECO:0000313" key="8">
    <source>
        <dbReference type="Ensembl" id="ENSDCDP00010017215.1"/>
    </source>
</evidence>
<keyword evidence="3" id="KW-0677">Repeat</keyword>
<proteinExistence type="inferred from homology"/>
<dbReference type="GO" id="GO:0016251">
    <property type="term" value="F:RNA polymerase II general transcription initiation factor activity"/>
    <property type="evidence" value="ECO:0007669"/>
    <property type="project" value="TreeGrafter"/>
</dbReference>
<dbReference type="GO" id="GO:0005634">
    <property type="term" value="C:nucleus"/>
    <property type="evidence" value="ECO:0007669"/>
    <property type="project" value="TreeGrafter"/>
</dbReference>
<reference evidence="8" key="3">
    <citation type="submission" date="2025-09" db="UniProtKB">
        <authorList>
            <consortium name="Ensembl"/>
        </authorList>
    </citation>
    <scope>IDENTIFICATION</scope>
</reference>
<evidence type="ECO:0000256" key="1">
    <source>
        <dbReference type="ARBA" id="ARBA00010857"/>
    </source>
</evidence>
<dbReference type="Ensembl" id="ENSDCDT00010018251.1">
    <property type="protein sequence ID" value="ENSDCDP00010017215.1"/>
    <property type="gene ID" value="ENSDCDG00010007893.1"/>
</dbReference>
<evidence type="ECO:0000256" key="4">
    <source>
        <dbReference type="ARBA" id="ARBA00023015"/>
    </source>
</evidence>
<dbReference type="InterPro" id="IPR013763">
    <property type="entry name" value="Cyclin-like_dom"/>
</dbReference>
<comment type="similarity">
    <text evidence="1">Belongs to the TFIIB family.</text>
</comment>
<gene>
    <name evidence="8" type="primary">GTF2B</name>
</gene>
<evidence type="ECO:0000256" key="2">
    <source>
        <dbReference type="ARBA" id="ARBA00013932"/>
    </source>
</evidence>
<evidence type="ECO:0000256" key="6">
    <source>
        <dbReference type="ARBA" id="ARBA00031706"/>
    </source>
</evidence>
<dbReference type="GO" id="GO:0097550">
    <property type="term" value="C:transcription preinitiation complex"/>
    <property type="evidence" value="ECO:0007669"/>
    <property type="project" value="TreeGrafter"/>
</dbReference>
<reference evidence="8" key="2">
    <citation type="submission" date="2025-08" db="UniProtKB">
        <authorList>
            <consortium name="Ensembl"/>
        </authorList>
    </citation>
    <scope>IDENTIFICATION</scope>
</reference>
<dbReference type="Gene3D" id="1.10.472.10">
    <property type="entry name" value="Cyclin-like"/>
    <property type="match status" value="2"/>
</dbReference>
<reference evidence="8 9" key="1">
    <citation type="submission" date="2020-06" db="EMBL/GenBank/DDBJ databases">
        <authorList>
            <consortium name="Wellcome Sanger Institute Data Sharing"/>
        </authorList>
    </citation>
    <scope>NUCLEOTIDE SEQUENCE [LARGE SCALE GENOMIC DNA]</scope>
</reference>
<dbReference type="PROSITE" id="PS00782">
    <property type="entry name" value="TFIIB"/>
    <property type="match status" value="1"/>
</dbReference>
<dbReference type="InterPro" id="IPR013150">
    <property type="entry name" value="TFIIB_cyclin"/>
</dbReference>
<sequence length="232" mass="25944">DATLQQTYKLMLPRKSYDKNIIYDPSRVGPPINMSLGESNLSTYMSGETENKYGVMNDVREMAARLNIPEVIVDLANHLFMQVCQIKCMRGNNMCCIGTACLYLACREHGVPRTLKELCAVSDMSSKQIGRYYRQIGELLKRKPDNAAYIARKTMQMGLVCGRGAIALIAASIYMATKICESDKRSQKEIVAIAGVADATLRQTYKLMCPRAKHILPPQYRASKSALFICPK</sequence>
<name>A0AAY4B8S2_9TELE</name>
<dbReference type="InterPro" id="IPR000812">
    <property type="entry name" value="TFIIB"/>
</dbReference>
<evidence type="ECO:0000259" key="7">
    <source>
        <dbReference type="SMART" id="SM00385"/>
    </source>
</evidence>
<evidence type="ECO:0000256" key="3">
    <source>
        <dbReference type="ARBA" id="ARBA00022737"/>
    </source>
</evidence>
<dbReference type="SMART" id="SM00385">
    <property type="entry name" value="CYCLIN"/>
    <property type="match status" value="2"/>
</dbReference>
<dbReference type="Pfam" id="PF00382">
    <property type="entry name" value="TFIIB"/>
    <property type="match status" value="2"/>
</dbReference>
<accession>A0AAY4B8S2</accession>
<keyword evidence="9" id="KW-1185">Reference proteome</keyword>
<dbReference type="PANTHER" id="PTHR11618:SF13">
    <property type="entry name" value="TRANSCRIPTION INITIATION FACTOR IIB"/>
    <property type="match status" value="1"/>
</dbReference>
<protein>
    <recommendedName>
        <fullName evidence="2">Transcription initiation factor IIB</fullName>
    </recommendedName>
    <alternativeName>
        <fullName evidence="6">General transcription factor TFIIB</fullName>
    </alternativeName>
</protein>
<feature type="domain" description="Cyclin-like" evidence="7">
    <location>
        <begin position="139"/>
        <end position="210"/>
    </location>
</feature>
<dbReference type="InterPro" id="IPR036915">
    <property type="entry name" value="Cyclin-like_sf"/>
</dbReference>
<dbReference type="Proteomes" id="UP000694580">
    <property type="component" value="Chromosome 7"/>
</dbReference>